<evidence type="ECO:0000313" key="7">
    <source>
        <dbReference type="EMBL" id="KAK4878894.1"/>
    </source>
</evidence>
<dbReference type="Gene3D" id="2.40.10.10">
    <property type="entry name" value="Trypsin-like serine proteases"/>
    <property type="match status" value="3"/>
</dbReference>
<protein>
    <recommendedName>
        <fullName evidence="6">Peptidase S1 domain-containing protein</fullName>
    </recommendedName>
</protein>
<dbReference type="GO" id="GO:0004252">
    <property type="term" value="F:serine-type endopeptidase activity"/>
    <property type="evidence" value="ECO:0007669"/>
    <property type="project" value="InterPro"/>
</dbReference>
<evidence type="ECO:0000256" key="3">
    <source>
        <dbReference type="ARBA" id="ARBA00022801"/>
    </source>
</evidence>
<dbReference type="SUPFAM" id="SSF50494">
    <property type="entry name" value="Trypsin-like serine proteases"/>
    <property type="match status" value="3"/>
</dbReference>
<dbReference type="PANTHER" id="PTHR24276:SF98">
    <property type="entry name" value="FI18310P1-RELATED"/>
    <property type="match status" value="1"/>
</dbReference>
<dbReference type="AlphaFoldDB" id="A0AAN7SGM3"/>
<dbReference type="InterPro" id="IPR018114">
    <property type="entry name" value="TRYPSIN_HIS"/>
</dbReference>
<evidence type="ECO:0000256" key="1">
    <source>
        <dbReference type="ARBA" id="ARBA00007664"/>
    </source>
</evidence>
<evidence type="ECO:0000256" key="2">
    <source>
        <dbReference type="ARBA" id="ARBA00022670"/>
    </source>
</evidence>
<evidence type="ECO:0000313" key="8">
    <source>
        <dbReference type="Proteomes" id="UP001353858"/>
    </source>
</evidence>
<dbReference type="CDD" id="cd00190">
    <property type="entry name" value="Tryp_SPc"/>
    <property type="match status" value="3"/>
</dbReference>
<sequence length="687" mass="71321">MRPAKSQAPGSSTAAIDKRIVNGVTATTGQYAYMASLQSIAGVHFCGGSIINSRLVLTAAHCINLLVPANVKIVVGTLTFATGGATYLVASFILHPSYVDATRIYDVGLVQTTTAITFSTTVKAVVLANLLPIASATIVVSGWGATVLAGPVSAQLKALNTTVISNADCTTQLAGQAVLQSTHFCTNKALSGACSFDDGDPVALGDMQFGIVSIPFCSQNLPDVLTSVPSAYNWINSTEAVEQRIISGVLATAGQYPYTVSLQSIARVHKCGGSILNNRWILTSAHCLEGVTPANIQVAAGTLTYSAGGTIYPVAQFIKHPSYVTATQIYDVAIVQTTTTIAYTALVQPTVLLSSSIAVGTTGVISGWGFTAAVAPFSPNLNSLSTNTLSIIDCTNRLLNTLIVRQTTHLCTFITQAGACTGDEGSPIVFRGVQFGIVSITNCNKGLPDLHTTIQSSTAATADKRIVNGVLAVAKQYPYQASLQTVTGNAHFCGGSILNTRWIVTAASCLDNVAVPSNIQVVVGTLTLPGSTPYPVASFMKHPLYVATTRISDAAIVQTTTVIVTSDTVKAIPLASYIPSASSIGVVTGWGPTTPTGTDSTDLYSLSTKVISNTECISKLVGSTTTLQSTHICTYTAGSGACGTDHGGPITISGVQFGIVSYPYCGNYPDVYTSTSKVFIWILTNAV</sequence>
<name>A0AAN7SGM3_9COLE</name>
<accession>A0AAN7SGM3</accession>
<reference evidence="8" key="1">
    <citation type="submission" date="2023-01" db="EMBL/GenBank/DDBJ databases">
        <title>Key to firefly adult light organ development and bioluminescence: homeobox transcription factors regulate luciferase expression and transportation to peroxisome.</title>
        <authorList>
            <person name="Fu X."/>
        </authorList>
    </citation>
    <scope>NUCLEOTIDE SEQUENCE [LARGE SCALE GENOMIC DNA]</scope>
</reference>
<dbReference type="FunFam" id="2.40.10.10:FF:000073">
    <property type="entry name" value="Trypsin alpha"/>
    <property type="match status" value="1"/>
</dbReference>
<organism evidence="7 8">
    <name type="scientific">Aquatica leii</name>
    <dbReference type="NCBI Taxonomy" id="1421715"/>
    <lineage>
        <taxon>Eukaryota</taxon>
        <taxon>Metazoa</taxon>
        <taxon>Ecdysozoa</taxon>
        <taxon>Arthropoda</taxon>
        <taxon>Hexapoda</taxon>
        <taxon>Insecta</taxon>
        <taxon>Pterygota</taxon>
        <taxon>Neoptera</taxon>
        <taxon>Endopterygota</taxon>
        <taxon>Coleoptera</taxon>
        <taxon>Polyphaga</taxon>
        <taxon>Elateriformia</taxon>
        <taxon>Elateroidea</taxon>
        <taxon>Lampyridae</taxon>
        <taxon>Luciolinae</taxon>
        <taxon>Aquatica</taxon>
    </lineage>
</organism>
<comment type="caution">
    <text evidence="7">The sequence shown here is derived from an EMBL/GenBank/DDBJ whole genome shotgun (WGS) entry which is preliminary data.</text>
</comment>
<evidence type="ECO:0000259" key="6">
    <source>
        <dbReference type="PROSITE" id="PS50240"/>
    </source>
</evidence>
<keyword evidence="5" id="KW-1015">Disulfide bond</keyword>
<dbReference type="PROSITE" id="PS50240">
    <property type="entry name" value="TRYPSIN_DOM"/>
    <property type="match status" value="3"/>
</dbReference>
<dbReference type="SMART" id="SM00020">
    <property type="entry name" value="Tryp_SPc"/>
    <property type="match status" value="3"/>
</dbReference>
<feature type="domain" description="Peptidase S1" evidence="6">
    <location>
        <begin position="245"/>
        <end position="475"/>
    </location>
</feature>
<comment type="similarity">
    <text evidence="1">Belongs to the peptidase S1 family.</text>
</comment>
<proteinExistence type="inferred from homology"/>
<dbReference type="InterPro" id="IPR001254">
    <property type="entry name" value="Trypsin_dom"/>
</dbReference>
<dbReference type="GO" id="GO:0006508">
    <property type="term" value="P:proteolysis"/>
    <property type="evidence" value="ECO:0007669"/>
    <property type="project" value="UniProtKB-KW"/>
</dbReference>
<dbReference type="InterPro" id="IPR001314">
    <property type="entry name" value="Peptidase_S1A"/>
</dbReference>
<feature type="domain" description="Peptidase S1" evidence="6">
    <location>
        <begin position="20"/>
        <end position="240"/>
    </location>
</feature>
<dbReference type="Pfam" id="PF00089">
    <property type="entry name" value="Trypsin"/>
    <property type="match status" value="3"/>
</dbReference>
<dbReference type="InterPro" id="IPR009003">
    <property type="entry name" value="Peptidase_S1_PA"/>
</dbReference>
<keyword evidence="4" id="KW-0720">Serine protease</keyword>
<evidence type="ECO:0000256" key="5">
    <source>
        <dbReference type="ARBA" id="ARBA00023157"/>
    </source>
</evidence>
<gene>
    <name evidence="7" type="ORF">RN001_011400</name>
</gene>
<dbReference type="Proteomes" id="UP001353858">
    <property type="component" value="Unassembled WGS sequence"/>
</dbReference>
<keyword evidence="8" id="KW-1185">Reference proteome</keyword>
<dbReference type="PANTHER" id="PTHR24276">
    <property type="entry name" value="POLYSERASE-RELATED"/>
    <property type="match status" value="1"/>
</dbReference>
<dbReference type="InterPro" id="IPR050430">
    <property type="entry name" value="Peptidase_S1"/>
</dbReference>
<dbReference type="EMBL" id="JARPUR010000004">
    <property type="protein sequence ID" value="KAK4878894.1"/>
    <property type="molecule type" value="Genomic_DNA"/>
</dbReference>
<keyword evidence="2" id="KW-0645">Protease</keyword>
<dbReference type="FunFam" id="2.40.10.10:FF:000068">
    <property type="entry name" value="transmembrane protease serine 2"/>
    <property type="match status" value="2"/>
</dbReference>
<keyword evidence="3" id="KW-0378">Hydrolase</keyword>
<dbReference type="InterPro" id="IPR043504">
    <property type="entry name" value="Peptidase_S1_PA_chymotrypsin"/>
</dbReference>
<evidence type="ECO:0000256" key="4">
    <source>
        <dbReference type="ARBA" id="ARBA00022825"/>
    </source>
</evidence>
<dbReference type="PRINTS" id="PR00722">
    <property type="entry name" value="CHYMOTRYPSIN"/>
</dbReference>
<dbReference type="PROSITE" id="PS00134">
    <property type="entry name" value="TRYPSIN_HIS"/>
    <property type="match status" value="1"/>
</dbReference>
<feature type="domain" description="Peptidase S1" evidence="6">
    <location>
        <begin position="466"/>
        <end position="687"/>
    </location>
</feature>